<proteinExistence type="predicted"/>
<protein>
    <submittedName>
        <fullName evidence="2">Uncharacterized protein</fullName>
    </submittedName>
</protein>
<reference evidence="2" key="1">
    <citation type="submission" date="2019-05" db="EMBL/GenBank/DDBJ databases">
        <authorList>
            <consortium name="Pathogen Informatics"/>
        </authorList>
    </citation>
    <scope>NUCLEOTIDE SEQUENCE [LARGE SCALE GENOMIC DNA]</scope>
    <source>
        <strain evidence="2">NCTC12965</strain>
    </source>
</reference>
<dbReference type="EMBL" id="CABEEZ010000112">
    <property type="protein sequence ID" value="VTR44758.1"/>
    <property type="molecule type" value="Genomic_DNA"/>
</dbReference>
<evidence type="ECO:0000313" key="2">
    <source>
        <dbReference type="EMBL" id="VTR44758.1"/>
    </source>
</evidence>
<evidence type="ECO:0000256" key="1">
    <source>
        <dbReference type="SAM" id="Phobius"/>
    </source>
</evidence>
<name>A0A4V6KRY0_SERFO</name>
<accession>A0A4V6KRY0</accession>
<dbReference type="AlphaFoldDB" id="A0A4V6KRY0"/>
<gene>
    <name evidence="2" type="ORF">NCTC12965_05147</name>
</gene>
<keyword evidence="1" id="KW-0812">Transmembrane</keyword>
<organism evidence="2">
    <name type="scientific">Serratia fonticola</name>
    <dbReference type="NCBI Taxonomy" id="47917"/>
    <lineage>
        <taxon>Bacteria</taxon>
        <taxon>Pseudomonadati</taxon>
        <taxon>Pseudomonadota</taxon>
        <taxon>Gammaproteobacteria</taxon>
        <taxon>Enterobacterales</taxon>
        <taxon>Yersiniaceae</taxon>
        <taxon>Serratia</taxon>
    </lineage>
</organism>
<keyword evidence="1" id="KW-1133">Transmembrane helix</keyword>
<feature type="transmembrane region" description="Helical" evidence="1">
    <location>
        <begin position="12"/>
        <end position="36"/>
    </location>
</feature>
<sequence length="107" mass="11752">MAGKITGLRSRYPLHIQIAALFTLLIVSIGSVIVFFSHSQLTKLTEASTNRQYQKTGGGHCCGAGLRYTRSMKMSVNMLARMPIIEATTLEQPHGVYRPAGRDTQAK</sequence>
<keyword evidence="1" id="KW-0472">Membrane</keyword>